<dbReference type="CDD" id="cd16914">
    <property type="entry name" value="EcfT"/>
    <property type="match status" value="1"/>
</dbReference>
<keyword evidence="3 5" id="KW-1133">Transmembrane helix</keyword>
<dbReference type="RefSeq" id="WP_283733851.1">
    <property type="nucleotide sequence ID" value="NZ_CP125968.1"/>
</dbReference>
<evidence type="ECO:0000313" key="6">
    <source>
        <dbReference type="EMBL" id="MDW0117773.1"/>
    </source>
</evidence>
<evidence type="ECO:0000256" key="3">
    <source>
        <dbReference type="ARBA" id="ARBA00022989"/>
    </source>
</evidence>
<evidence type="ECO:0000256" key="5">
    <source>
        <dbReference type="SAM" id="Phobius"/>
    </source>
</evidence>
<protein>
    <submittedName>
        <fullName evidence="6">Energy-coupling factor transporter transmembrane component T</fullName>
    </submittedName>
</protein>
<keyword evidence="4 5" id="KW-0472">Membrane</keyword>
<feature type="transmembrane region" description="Helical" evidence="5">
    <location>
        <begin position="110"/>
        <end position="131"/>
    </location>
</feature>
<dbReference type="Pfam" id="PF02361">
    <property type="entry name" value="CbiQ"/>
    <property type="match status" value="1"/>
</dbReference>
<keyword evidence="7" id="KW-1185">Reference proteome</keyword>
<proteinExistence type="predicted"/>
<evidence type="ECO:0000313" key="7">
    <source>
        <dbReference type="Proteomes" id="UP001271648"/>
    </source>
</evidence>
<feature type="transmembrane region" description="Helical" evidence="5">
    <location>
        <begin position="194"/>
        <end position="214"/>
    </location>
</feature>
<dbReference type="PANTHER" id="PTHR33514:SF13">
    <property type="entry name" value="PROTEIN ABCI12, CHLOROPLASTIC"/>
    <property type="match status" value="1"/>
</dbReference>
<comment type="caution">
    <text evidence="6">The sequence shown here is derived from an EMBL/GenBank/DDBJ whole genome shotgun (WGS) entry which is preliminary data.</text>
</comment>
<feature type="transmembrane region" description="Helical" evidence="5">
    <location>
        <begin position="253"/>
        <end position="270"/>
    </location>
</feature>
<evidence type="ECO:0000256" key="2">
    <source>
        <dbReference type="ARBA" id="ARBA00022692"/>
    </source>
</evidence>
<organism evidence="6 7">
    <name type="scientific">Sporosarcina thermotolerans</name>
    <dbReference type="NCBI Taxonomy" id="633404"/>
    <lineage>
        <taxon>Bacteria</taxon>
        <taxon>Bacillati</taxon>
        <taxon>Bacillota</taxon>
        <taxon>Bacilli</taxon>
        <taxon>Bacillales</taxon>
        <taxon>Caryophanaceae</taxon>
        <taxon>Sporosarcina</taxon>
    </lineage>
</organism>
<reference evidence="6 7" key="1">
    <citation type="submission" date="2023-06" db="EMBL/GenBank/DDBJ databases">
        <title>Sporosarcina sp. nov., isolated from Korean traditional fermented seafood 'Jeotgal'.</title>
        <authorList>
            <person name="Yang A.I."/>
            <person name="Shin N.-R."/>
        </authorList>
    </citation>
    <scope>NUCLEOTIDE SEQUENCE [LARGE SCALE GENOMIC DNA]</scope>
    <source>
        <strain evidence="6 7">KCTC43456</strain>
    </source>
</reference>
<gene>
    <name evidence="6" type="ORF">QTL97_12560</name>
</gene>
<dbReference type="GO" id="GO:0005886">
    <property type="term" value="C:plasma membrane"/>
    <property type="evidence" value="ECO:0007669"/>
    <property type="project" value="UniProtKB-ARBA"/>
</dbReference>
<dbReference type="InterPro" id="IPR003339">
    <property type="entry name" value="ABC/ECF_trnsptr_transmembrane"/>
</dbReference>
<dbReference type="PANTHER" id="PTHR33514">
    <property type="entry name" value="PROTEIN ABCI12, CHLOROPLASTIC"/>
    <property type="match status" value="1"/>
</dbReference>
<comment type="subcellular location">
    <subcellularLocation>
        <location evidence="1">Membrane</location>
        <topology evidence="1">Multi-pass membrane protein</topology>
    </subcellularLocation>
</comment>
<keyword evidence="2 5" id="KW-0812">Transmembrane</keyword>
<name>A0AAW9AAY5_9BACL</name>
<evidence type="ECO:0000256" key="1">
    <source>
        <dbReference type="ARBA" id="ARBA00004141"/>
    </source>
</evidence>
<dbReference type="AlphaFoldDB" id="A0AAW9AAY5"/>
<feature type="transmembrane region" description="Helical" evidence="5">
    <location>
        <begin position="79"/>
        <end position="104"/>
    </location>
</feature>
<evidence type="ECO:0000256" key="4">
    <source>
        <dbReference type="ARBA" id="ARBA00023136"/>
    </source>
</evidence>
<feature type="transmembrane region" description="Helical" evidence="5">
    <location>
        <begin position="41"/>
        <end position="67"/>
    </location>
</feature>
<dbReference type="Proteomes" id="UP001271648">
    <property type="component" value="Unassembled WGS sequence"/>
</dbReference>
<accession>A0AAW9AAY5</accession>
<sequence>MELTDKIKDVLNVQTIKLELIKTAFGKPDVYMAKIDPRVLMFWYLTVSILPWFTFNNTILLLIIAYTTFLAVISRVSPLILTLLGIGIITELFTLFIVSLIFGGGTFETILPLLTFSMKLFIMSIASVSVFASMSPERLSDGLLSLKVPAQFSFAVSYGYRMLPILLDEYHQIFQSFRLRGKTPEKHGFLKWRIVYYYIKVVIQSFYPLMLNIAKRTRLTVEALEVRGFSYSLHSSVAKKNKLSYLKVRTKDYIFIITQLTILLLILWAGDVFPT</sequence>
<dbReference type="EMBL" id="JAUBDJ010000007">
    <property type="protein sequence ID" value="MDW0117773.1"/>
    <property type="molecule type" value="Genomic_DNA"/>
</dbReference>